<keyword evidence="8" id="KW-0732">Signal</keyword>
<accession>A0AA49GTX9</accession>
<evidence type="ECO:0000259" key="9">
    <source>
        <dbReference type="Pfam" id="PF07715"/>
    </source>
</evidence>
<keyword evidence="2 7" id="KW-0813">Transport</keyword>
<dbReference type="PROSITE" id="PS52016">
    <property type="entry name" value="TONB_DEPENDENT_REC_3"/>
    <property type="match status" value="1"/>
</dbReference>
<reference evidence="11" key="1">
    <citation type="journal article" date="2023" name="Comput. Struct. Biotechnol. J.">
        <title>Discovery of a novel marine Bacteroidetes with a rich repertoire of carbohydrate-active enzymes.</title>
        <authorList>
            <person name="Chen B."/>
            <person name="Liu G."/>
            <person name="Chen Q."/>
            <person name="Wang H."/>
            <person name="Liu L."/>
            <person name="Tang K."/>
        </authorList>
    </citation>
    <scope>NUCLEOTIDE SEQUENCE</scope>
    <source>
        <strain evidence="11">TK19036</strain>
    </source>
</reference>
<dbReference type="Gene3D" id="2.40.170.20">
    <property type="entry name" value="TonB-dependent receptor, beta-barrel domain"/>
    <property type="match status" value="1"/>
</dbReference>
<evidence type="ECO:0000256" key="2">
    <source>
        <dbReference type="ARBA" id="ARBA00022448"/>
    </source>
</evidence>
<dbReference type="AlphaFoldDB" id="A0AA49GTX9"/>
<proteinExistence type="inferred from homology"/>
<dbReference type="Gene3D" id="2.170.130.10">
    <property type="entry name" value="TonB-dependent receptor, plug domain"/>
    <property type="match status" value="1"/>
</dbReference>
<evidence type="ECO:0000256" key="3">
    <source>
        <dbReference type="ARBA" id="ARBA00022452"/>
    </source>
</evidence>
<dbReference type="Pfam" id="PF14905">
    <property type="entry name" value="OMP_b-brl_3"/>
    <property type="match status" value="1"/>
</dbReference>
<name>A0AA49GTX9_9BACT</name>
<protein>
    <submittedName>
        <fullName evidence="11">TonB-dependent receptor</fullName>
    </submittedName>
</protein>
<evidence type="ECO:0000256" key="8">
    <source>
        <dbReference type="SAM" id="SignalP"/>
    </source>
</evidence>
<dbReference type="InterPro" id="IPR041700">
    <property type="entry name" value="OMP_b-brl_3"/>
</dbReference>
<sequence>MKHIAAASIVLCLLAVSNFSLFAQNRPIEITGKVVESAGQQPLEYTTVKLLDAESEELITGTTTAADGTFILETETPDFAVEVGFIGFVATIISEYDIVNGKVDLGTITLEEDTETLDEVVVQGEKSQTVFQLDKRVFNVGQDLSSTGASALEVLNNVPSVNVNIEGQIRLRGSAGVQILIDGKPSVLASEQGNALGTLTADMIERIEVITNPSAKYEASGTSGIINIVLKKEEKRGLNGSVTLNTGVPNNHSLGFSVNNRTEKFNLFSQLGVGHRTFPEQYRTVNRNLADSTTVNSAGDGEKNETFVNVILGTDYHINAQNVISLTGSFAYELETEYSDTDFRTFDASNTLTSQWNRNEVTEATNPKYQYELQYKRDFTDHEEHTLLFSALGSFFGKDQSSEFENTSIFGEESFSERQQTRTNFQQGEYTFKLDYTHPFTEELTLESGAQYVITDVSNDYAISDWADVRWIEDPDLSNVFDYNQKVLGVYSTGAYEGDKFGVKLGLRVENTDLSTLLVDGDQANRQQFTNLFPTAHTSYKVLDNFSLQAGYSRRVSRPRLFDLNPFYNIRNTYAIRTGNPNLMPEYTDSYEVTGIFDQGPVSLNAAVYYRYTTDVVEDVSTFENNVSITRPLNVGTNQTTGLELNAKYDPTNWWSLNGDFNYNYFRREGTFESLNFDFASDQWSARMTTKFGLPADIDVEVTGNYQSAFQTFQRETSGYLFADLGMRKKLMKGKTILNLSVRDVFASRIFEAETRQSSFYLYDYRLRGRFVTLGISYGFGKGEAMEFSGQKRRF</sequence>
<dbReference type="Pfam" id="PF07715">
    <property type="entry name" value="Plug"/>
    <property type="match status" value="1"/>
</dbReference>
<dbReference type="InterPro" id="IPR008969">
    <property type="entry name" value="CarboxyPept-like_regulatory"/>
</dbReference>
<evidence type="ECO:0000313" key="11">
    <source>
        <dbReference type="EMBL" id="WKN39240.1"/>
    </source>
</evidence>
<feature type="domain" description="Outer membrane protein beta-barrel" evidence="10">
    <location>
        <begin position="381"/>
        <end position="778"/>
    </location>
</feature>
<dbReference type="PANTHER" id="PTHR40980">
    <property type="entry name" value="PLUG DOMAIN-CONTAINING PROTEIN"/>
    <property type="match status" value="1"/>
</dbReference>
<keyword evidence="6 7" id="KW-0998">Cell outer membrane</keyword>
<organism evidence="11">
    <name type="scientific">Roseihalotalea indica</name>
    <dbReference type="NCBI Taxonomy" id="2867963"/>
    <lineage>
        <taxon>Bacteria</taxon>
        <taxon>Pseudomonadati</taxon>
        <taxon>Bacteroidota</taxon>
        <taxon>Cytophagia</taxon>
        <taxon>Cytophagales</taxon>
        <taxon>Catalimonadaceae</taxon>
        <taxon>Roseihalotalea</taxon>
    </lineage>
</organism>
<dbReference type="InterPro" id="IPR012910">
    <property type="entry name" value="Plug_dom"/>
</dbReference>
<gene>
    <name evidence="11" type="ORF">K4G66_11105</name>
</gene>
<keyword evidence="5 7" id="KW-0472">Membrane</keyword>
<dbReference type="InterPro" id="IPR036942">
    <property type="entry name" value="Beta-barrel_TonB_sf"/>
</dbReference>
<evidence type="ECO:0000256" key="7">
    <source>
        <dbReference type="PROSITE-ProRule" id="PRU01360"/>
    </source>
</evidence>
<dbReference type="GO" id="GO:0009279">
    <property type="term" value="C:cell outer membrane"/>
    <property type="evidence" value="ECO:0007669"/>
    <property type="project" value="UniProtKB-SubCell"/>
</dbReference>
<comment type="similarity">
    <text evidence="7">Belongs to the TonB-dependent receptor family.</text>
</comment>
<evidence type="ECO:0000256" key="5">
    <source>
        <dbReference type="ARBA" id="ARBA00023136"/>
    </source>
</evidence>
<dbReference type="SUPFAM" id="SSF56935">
    <property type="entry name" value="Porins"/>
    <property type="match status" value="1"/>
</dbReference>
<comment type="subcellular location">
    <subcellularLocation>
        <location evidence="1 7">Cell outer membrane</location>
        <topology evidence="1 7">Multi-pass membrane protein</topology>
    </subcellularLocation>
</comment>
<feature type="signal peptide" evidence="8">
    <location>
        <begin position="1"/>
        <end position="23"/>
    </location>
</feature>
<dbReference type="PANTHER" id="PTHR40980:SF4">
    <property type="entry name" value="TONB-DEPENDENT RECEPTOR-LIKE BETA-BARREL DOMAIN-CONTAINING PROTEIN"/>
    <property type="match status" value="1"/>
</dbReference>
<reference evidence="11" key="2">
    <citation type="journal article" date="2024" name="Antonie Van Leeuwenhoek">
        <title>Roseihalotalea indica gen. nov., sp. nov., a halophilic Bacteroidetes from mesopelagic Southwest Indian Ocean with higher carbohydrate metabolic potential.</title>
        <authorList>
            <person name="Chen B."/>
            <person name="Zhang M."/>
            <person name="Lin D."/>
            <person name="Ye J."/>
            <person name="Tang K."/>
        </authorList>
    </citation>
    <scope>NUCLEOTIDE SEQUENCE</scope>
    <source>
        <strain evidence="11">TK19036</strain>
    </source>
</reference>
<dbReference type="InterPro" id="IPR039426">
    <property type="entry name" value="TonB-dep_rcpt-like"/>
</dbReference>
<feature type="domain" description="TonB-dependent receptor plug" evidence="9">
    <location>
        <begin position="148"/>
        <end position="224"/>
    </location>
</feature>
<evidence type="ECO:0000256" key="4">
    <source>
        <dbReference type="ARBA" id="ARBA00022692"/>
    </source>
</evidence>
<evidence type="ECO:0000256" key="6">
    <source>
        <dbReference type="ARBA" id="ARBA00023237"/>
    </source>
</evidence>
<feature type="chain" id="PRO_5041233938" evidence="8">
    <location>
        <begin position="24"/>
        <end position="795"/>
    </location>
</feature>
<dbReference type="EMBL" id="CP120682">
    <property type="protein sequence ID" value="WKN39240.1"/>
    <property type="molecule type" value="Genomic_DNA"/>
</dbReference>
<evidence type="ECO:0000259" key="10">
    <source>
        <dbReference type="Pfam" id="PF14905"/>
    </source>
</evidence>
<keyword evidence="11" id="KW-0675">Receptor</keyword>
<keyword evidence="4 7" id="KW-0812">Transmembrane</keyword>
<dbReference type="SUPFAM" id="SSF49464">
    <property type="entry name" value="Carboxypeptidase regulatory domain-like"/>
    <property type="match status" value="1"/>
</dbReference>
<evidence type="ECO:0000256" key="1">
    <source>
        <dbReference type="ARBA" id="ARBA00004571"/>
    </source>
</evidence>
<keyword evidence="3 7" id="KW-1134">Transmembrane beta strand</keyword>
<dbReference type="InterPro" id="IPR037066">
    <property type="entry name" value="Plug_dom_sf"/>
</dbReference>